<dbReference type="Proteomes" id="UP001145114">
    <property type="component" value="Unassembled WGS sequence"/>
</dbReference>
<evidence type="ECO:0000313" key="2">
    <source>
        <dbReference type="Proteomes" id="UP001145114"/>
    </source>
</evidence>
<proteinExistence type="predicted"/>
<protein>
    <submittedName>
        <fullName evidence="1">WD repeat-containing protein 1</fullName>
    </submittedName>
</protein>
<sequence length="290" mass="31300">MRGYSTRISASPKFDGLFAYPNGKNIIDESKTFEYTGHSHQTTVTRISPSGYYGASGDKSGTVHIWDTTKPEHETVHQYKLLGGAVKDLDWDADSKRLIVVGEGAGGSNAAVIMFDSGNTVGHITGHAKAINACSFRSKRPYRAVTGGEDMKAVLHEGPPFKFCNSTDGDHTGFVNDVRFSPNGEWFVTVSADRRIFMYEAKSGSRVREISGSDAESNGHRGAINAVSWSPGSKLIATSSSDGTVKIWDVESGRLVRTINLSKPTVSLSSGSNAVEQQQVGNCWVNEKSI</sequence>
<name>A0ACC1HR58_9FUNG</name>
<gene>
    <name evidence="1" type="primary">WDR1</name>
    <name evidence="1" type="ORF">EV182_004467</name>
</gene>
<comment type="caution">
    <text evidence="1">The sequence shown here is derived from an EMBL/GenBank/DDBJ whole genome shotgun (WGS) entry which is preliminary data.</text>
</comment>
<reference evidence="1" key="1">
    <citation type="submission" date="2022-06" db="EMBL/GenBank/DDBJ databases">
        <title>Phylogenomic reconstructions and comparative analyses of Kickxellomycotina fungi.</title>
        <authorList>
            <person name="Reynolds N.K."/>
            <person name="Stajich J.E."/>
            <person name="Barry K."/>
            <person name="Grigoriev I.V."/>
            <person name="Crous P."/>
            <person name="Smith M.E."/>
        </authorList>
    </citation>
    <scope>NUCLEOTIDE SEQUENCE</scope>
    <source>
        <strain evidence="1">RSA 2271</strain>
    </source>
</reference>
<organism evidence="1 2">
    <name type="scientific">Spiromyces aspiralis</name>
    <dbReference type="NCBI Taxonomy" id="68401"/>
    <lineage>
        <taxon>Eukaryota</taxon>
        <taxon>Fungi</taxon>
        <taxon>Fungi incertae sedis</taxon>
        <taxon>Zoopagomycota</taxon>
        <taxon>Kickxellomycotina</taxon>
        <taxon>Kickxellomycetes</taxon>
        <taxon>Kickxellales</taxon>
        <taxon>Kickxellaceae</taxon>
        <taxon>Spiromyces</taxon>
    </lineage>
</organism>
<feature type="non-terminal residue" evidence="1">
    <location>
        <position position="290"/>
    </location>
</feature>
<accession>A0ACC1HR58</accession>
<keyword evidence="2" id="KW-1185">Reference proteome</keyword>
<evidence type="ECO:0000313" key="1">
    <source>
        <dbReference type="EMBL" id="KAJ1678243.1"/>
    </source>
</evidence>
<dbReference type="EMBL" id="JAMZIH010001375">
    <property type="protein sequence ID" value="KAJ1678243.1"/>
    <property type="molecule type" value="Genomic_DNA"/>
</dbReference>